<evidence type="ECO:0000313" key="1">
    <source>
        <dbReference type="EMBL" id="XBT97251.1"/>
    </source>
</evidence>
<protein>
    <submittedName>
        <fullName evidence="1">Uncharacterized protein</fullName>
    </submittedName>
</protein>
<gene>
    <name evidence="1" type="ORF">ABM479_28640</name>
</gene>
<name>A0AAU7S449_9HYPH</name>
<keyword evidence="1" id="KW-0614">Plasmid</keyword>
<dbReference type="RefSeq" id="WP_349962258.1">
    <property type="nucleotide sequence ID" value="NZ_CP157962.1"/>
</dbReference>
<proteinExistence type="predicted"/>
<accession>A0AAU7S449</accession>
<reference evidence="1" key="1">
    <citation type="submission" date="2024-06" db="EMBL/GenBank/DDBJ databases">
        <authorList>
            <person name="Li T."/>
            <person name="Gao R."/>
        </authorList>
    </citation>
    <scope>NUCLEOTIDE SEQUENCE</scope>
    <source>
        <strain evidence="1">ZPR3</strain>
        <plasmid evidence="1">unnamed2</plasmid>
    </source>
</reference>
<organism evidence="1">
    <name type="scientific">Rhizobium sp. ZPR3</name>
    <dbReference type="NCBI Taxonomy" id="3158967"/>
    <lineage>
        <taxon>Bacteria</taxon>
        <taxon>Pseudomonadati</taxon>
        <taxon>Pseudomonadota</taxon>
        <taxon>Alphaproteobacteria</taxon>
        <taxon>Hyphomicrobiales</taxon>
        <taxon>Rhizobiaceae</taxon>
        <taxon>Rhizobium/Agrobacterium group</taxon>
        <taxon>Rhizobium</taxon>
    </lineage>
</organism>
<sequence>MIALPMAAAMIGGAEFSAGGNAEAHFHRAWRWLIDGMDRAPTGAGAMRCVLVEAGKPERRIGSQVWRSRGYWSLARKKLIS</sequence>
<geneLocation type="plasmid" evidence="1">
    <name>unnamed2</name>
</geneLocation>
<dbReference type="AlphaFoldDB" id="A0AAU7S449"/>
<dbReference type="EMBL" id="CP157962">
    <property type="protein sequence ID" value="XBT97251.1"/>
    <property type="molecule type" value="Genomic_DNA"/>
</dbReference>